<dbReference type="Proteomes" id="UP000184275">
    <property type="component" value="Unassembled WGS sequence"/>
</dbReference>
<keyword evidence="1" id="KW-0812">Transmembrane</keyword>
<keyword evidence="3" id="KW-1185">Reference proteome</keyword>
<name>A0A1M6USG9_9BACT</name>
<gene>
    <name evidence="2" type="ORF">SAMN05720469_11541</name>
</gene>
<feature type="transmembrane region" description="Helical" evidence="1">
    <location>
        <begin position="13"/>
        <end position="35"/>
    </location>
</feature>
<keyword evidence="1" id="KW-1133">Transmembrane helix</keyword>
<sequence>MGASDFFSKAMEFSIYALGTAFGIAVLAFSLFEVLRDMFGDLFRRRK</sequence>
<reference evidence="3" key="1">
    <citation type="submission" date="2016-11" db="EMBL/GenBank/DDBJ databases">
        <authorList>
            <person name="Varghese N."/>
            <person name="Submissions S."/>
        </authorList>
    </citation>
    <scope>NUCLEOTIDE SEQUENCE [LARGE SCALE GENOMIC DNA]</scope>
    <source>
        <strain evidence="3">UWOS</strain>
    </source>
</reference>
<dbReference type="EMBL" id="FRAW01000015">
    <property type="protein sequence ID" value="SHK72150.1"/>
    <property type="molecule type" value="Genomic_DNA"/>
</dbReference>
<organism evidence="2 3">
    <name type="scientific">Fibrobacter intestinalis</name>
    <dbReference type="NCBI Taxonomy" id="28122"/>
    <lineage>
        <taxon>Bacteria</taxon>
        <taxon>Pseudomonadati</taxon>
        <taxon>Fibrobacterota</taxon>
        <taxon>Fibrobacteria</taxon>
        <taxon>Fibrobacterales</taxon>
        <taxon>Fibrobacteraceae</taxon>
        <taxon>Fibrobacter</taxon>
    </lineage>
</organism>
<protein>
    <submittedName>
        <fullName evidence="2">Uncharacterized protein</fullName>
    </submittedName>
</protein>
<evidence type="ECO:0000313" key="3">
    <source>
        <dbReference type="Proteomes" id="UP000184275"/>
    </source>
</evidence>
<dbReference type="AlphaFoldDB" id="A0A1M6USG9"/>
<accession>A0A1M6USG9</accession>
<evidence type="ECO:0000256" key="1">
    <source>
        <dbReference type="SAM" id="Phobius"/>
    </source>
</evidence>
<keyword evidence="1" id="KW-0472">Membrane</keyword>
<proteinExistence type="predicted"/>
<evidence type="ECO:0000313" key="2">
    <source>
        <dbReference type="EMBL" id="SHK72150.1"/>
    </source>
</evidence>